<evidence type="ECO:0000256" key="1">
    <source>
        <dbReference type="ARBA" id="ARBA00007569"/>
    </source>
</evidence>
<comment type="subunit">
    <text evidence="3">NDH-1 is composed of 14 different subunits. Subunits NuoB, C, D, E, F, and G constitute the peripheral sector of the complex.</text>
</comment>
<reference evidence="5 6" key="1">
    <citation type="journal article" date="2014" name="Mol. Biol. Evol.">
        <title>Massive expansion of Ubiquitination-related gene families within the Chlamydiae.</title>
        <authorList>
            <person name="Domman D."/>
            <person name="Collingro A."/>
            <person name="Lagkouvardos I."/>
            <person name="Gehre L."/>
            <person name="Weinmaier T."/>
            <person name="Rattei T."/>
            <person name="Subtil A."/>
            <person name="Horn M."/>
        </authorList>
    </citation>
    <scope>NUCLEOTIDE SEQUENCE [LARGE SCALE GENOMIC DNA]</scope>
    <source>
        <strain evidence="5 6">EI2</strain>
    </source>
</reference>
<comment type="caution">
    <text evidence="5">The sequence shown here is derived from an EMBL/GenBank/DDBJ whole genome shotgun (WGS) entry which is preliminary data.</text>
</comment>
<keyword evidence="3" id="KW-0830">Ubiquinone</keyword>
<dbReference type="Gene3D" id="3.30.460.80">
    <property type="entry name" value="NADH:ubiquinone oxidoreductase, 30kDa subunit"/>
    <property type="match status" value="1"/>
</dbReference>
<keyword evidence="3" id="KW-0874">Quinone</keyword>
<dbReference type="GO" id="GO:0050136">
    <property type="term" value="F:NADH dehydrogenase (quinone) (non-electrogenic) activity"/>
    <property type="evidence" value="ECO:0007669"/>
    <property type="project" value="UniProtKB-UniRule"/>
</dbReference>
<comment type="subcellular location">
    <subcellularLocation>
        <location evidence="3">Cell membrane</location>
        <topology evidence="3">Peripheral membrane protein</topology>
        <orientation evidence="3">Cytoplasmic side</orientation>
    </subcellularLocation>
</comment>
<dbReference type="Pfam" id="PF00329">
    <property type="entry name" value="Complex1_30kDa"/>
    <property type="match status" value="1"/>
</dbReference>
<dbReference type="PATRIC" id="fig|362787.3.peg.634"/>
<protein>
    <recommendedName>
        <fullName evidence="3">NADH-quinone oxidoreductase subunit C</fullName>
        <ecNumber evidence="3">7.1.1.-</ecNumber>
    </recommendedName>
    <alternativeName>
        <fullName evidence="3">NADH dehydrogenase I subunit C</fullName>
    </alternativeName>
    <alternativeName>
        <fullName evidence="3">NDH-1 subunit C</fullName>
    </alternativeName>
</protein>
<dbReference type="AlphaFoldDB" id="A0A0C1JRK3"/>
<gene>
    <name evidence="3 5" type="primary">nuoC</name>
    <name evidence="5" type="ORF">DB44_BP00270</name>
</gene>
<evidence type="ECO:0000313" key="5">
    <source>
        <dbReference type="EMBL" id="KIC73096.1"/>
    </source>
</evidence>
<dbReference type="PANTHER" id="PTHR10884:SF14">
    <property type="entry name" value="NADH DEHYDROGENASE [UBIQUINONE] IRON-SULFUR PROTEIN 3, MITOCHONDRIAL"/>
    <property type="match status" value="1"/>
</dbReference>
<comment type="function">
    <text evidence="3">NDH-1 shuttles electrons from NADH, via FMN and iron-sulfur (Fe-S) centers, to quinones in the respiratory chain. The immediate electron acceptor for the enzyme in this species is believed to be ubiquinone. Couples the redox reaction to proton translocation (for every two electrons transferred, four hydrogen ions are translocated across the cytoplasmic membrane), and thus conserves the redox energy in a proton gradient.</text>
</comment>
<keyword evidence="3" id="KW-0472">Membrane</keyword>
<comment type="catalytic activity">
    <reaction evidence="3">
        <text>a quinone + NADH + 5 H(+)(in) = a quinol + NAD(+) + 4 H(+)(out)</text>
        <dbReference type="Rhea" id="RHEA:57888"/>
        <dbReference type="ChEBI" id="CHEBI:15378"/>
        <dbReference type="ChEBI" id="CHEBI:24646"/>
        <dbReference type="ChEBI" id="CHEBI:57540"/>
        <dbReference type="ChEBI" id="CHEBI:57945"/>
        <dbReference type="ChEBI" id="CHEBI:132124"/>
    </reaction>
</comment>
<dbReference type="HAMAP" id="MF_01357">
    <property type="entry name" value="NDH1_NuoC"/>
    <property type="match status" value="1"/>
</dbReference>
<organism evidence="5 6">
    <name type="scientific">Candidatus Protochlamydia amoebophila</name>
    <dbReference type="NCBI Taxonomy" id="362787"/>
    <lineage>
        <taxon>Bacteria</taxon>
        <taxon>Pseudomonadati</taxon>
        <taxon>Chlamydiota</taxon>
        <taxon>Chlamydiia</taxon>
        <taxon>Parachlamydiales</taxon>
        <taxon>Parachlamydiaceae</taxon>
        <taxon>Candidatus Protochlamydia</taxon>
    </lineage>
</organism>
<dbReference type="InterPro" id="IPR001268">
    <property type="entry name" value="NADH_UbQ_OxRdtase_30kDa_su"/>
</dbReference>
<evidence type="ECO:0000313" key="6">
    <source>
        <dbReference type="Proteomes" id="UP000031465"/>
    </source>
</evidence>
<dbReference type="EC" id="7.1.1.-" evidence="3"/>
<keyword evidence="2 3" id="KW-0813">Transport</keyword>
<dbReference type="EMBL" id="JSAN01000038">
    <property type="protein sequence ID" value="KIC73096.1"/>
    <property type="molecule type" value="Genomic_DNA"/>
</dbReference>
<dbReference type="InterPro" id="IPR010218">
    <property type="entry name" value="NADH_DH_suC"/>
</dbReference>
<dbReference type="Proteomes" id="UP000031465">
    <property type="component" value="Unassembled WGS sequence"/>
</dbReference>
<dbReference type="PANTHER" id="PTHR10884">
    <property type="entry name" value="NADH DEHYDROGENASE UBIQUINONE IRON-SULFUR PROTEIN 3"/>
    <property type="match status" value="1"/>
</dbReference>
<dbReference type="GO" id="GO:0008137">
    <property type="term" value="F:NADH dehydrogenase (ubiquinone) activity"/>
    <property type="evidence" value="ECO:0007669"/>
    <property type="project" value="InterPro"/>
</dbReference>
<keyword evidence="3" id="KW-1003">Cell membrane</keyword>
<evidence type="ECO:0000259" key="4">
    <source>
        <dbReference type="Pfam" id="PF00329"/>
    </source>
</evidence>
<dbReference type="GO" id="GO:0048038">
    <property type="term" value="F:quinone binding"/>
    <property type="evidence" value="ECO:0007669"/>
    <property type="project" value="UniProtKB-KW"/>
</dbReference>
<comment type="similarity">
    <text evidence="1 3">Belongs to the complex I 30 kDa subunit family.</text>
</comment>
<dbReference type="NCBIfam" id="TIGR01961">
    <property type="entry name" value="NuoC_fam"/>
    <property type="match status" value="1"/>
</dbReference>
<sequence length="174" mass="20518">MTSQIVLDHIKKNFQAFILNQTLEFGETTFEVNRGGLKTILNFLKNHEDCQFEVLMDLTAVDYLFPVKRTQILYFLQNFSRLDRIRIGITIERGEMLPTVTDLWEGANWYERELFDMFGVEFKGHPDLSRILMPDHWLGHPMLRDYALTEEVVQFKNNVKPKVPSQIISYDKSK</sequence>
<evidence type="ECO:0000256" key="2">
    <source>
        <dbReference type="ARBA" id="ARBA00022448"/>
    </source>
</evidence>
<dbReference type="SUPFAM" id="SSF143243">
    <property type="entry name" value="Nqo5-like"/>
    <property type="match status" value="1"/>
</dbReference>
<evidence type="ECO:0000256" key="3">
    <source>
        <dbReference type="HAMAP-Rule" id="MF_01357"/>
    </source>
</evidence>
<dbReference type="InterPro" id="IPR037232">
    <property type="entry name" value="NADH_quin_OxRdtase_su_C/D-like"/>
</dbReference>
<dbReference type="GO" id="GO:0005886">
    <property type="term" value="C:plasma membrane"/>
    <property type="evidence" value="ECO:0007669"/>
    <property type="project" value="UniProtKB-SubCell"/>
</dbReference>
<keyword evidence="3" id="KW-1278">Translocase</keyword>
<feature type="domain" description="NADH:ubiquinone oxidoreductase 30kDa subunit" evidence="4">
    <location>
        <begin position="31"/>
        <end position="151"/>
    </location>
</feature>
<name>A0A0C1JRK3_9BACT</name>
<keyword evidence="3" id="KW-0520">NAD</keyword>
<accession>A0A0C1JRK3</accession>
<proteinExistence type="inferred from homology"/>
<keyword evidence="5" id="KW-0560">Oxidoreductase</keyword>
<dbReference type="RefSeq" id="WP_039357107.1">
    <property type="nucleotide sequence ID" value="NZ_JSAN01000038.1"/>
</dbReference>